<dbReference type="PANTHER" id="PTHR16151:SF2">
    <property type="entry name" value="HAUS AUGMIN-LIKE COMPLEX SUBUNIT 6"/>
    <property type="match status" value="1"/>
</dbReference>
<protein>
    <recommendedName>
        <fullName evidence="3">HAUS augmin-like complex subunit 6 N-terminal domain-containing protein</fullName>
    </recommendedName>
</protein>
<evidence type="ECO:0000256" key="2">
    <source>
        <dbReference type="SAM" id="MobiDB-lite"/>
    </source>
</evidence>
<dbReference type="InterPro" id="IPR026797">
    <property type="entry name" value="HAUS_6"/>
</dbReference>
<keyword evidence="1" id="KW-0175">Coiled coil</keyword>
<dbReference type="Pfam" id="PF14661">
    <property type="entry name" value="HAUS6_N"/>
    <property type="match status" value="1"/>
</dbReference>
<reference evidence="5" key="1">
    <citation type="submission" date="2011-05" db="EMBL/GenBank/DDBJ databases">
        <authorList>
            <person name="Richards S.R."/>
            <person name="Qu J."/>
            <person name="Jiang H."/>
            <person name="Jhangiani S.N."/>
            <person name="Agravi P."/>
            <person name="Goodspeed R."/>
            <person name="Gross S."/>
            <person name="Mandapat C."/>
            <person name="Jackson L."/>
            <person name="Mathew T."/>
            <person name="Pu L."/>
            <person name="Thornton R."/>
            <person name="Saada N."/>
            <person name="Wilczek-Boney K.B."/>
            <person name="Lee S."/>
            <person name="Kovar C."/>
            <person name="Wu Y."/>
            <person name="Scherer S.E."/>
            <person name="Worley K.C."/>
            <person name="Muzny D.M."/>
            <person name="Gibbs R."/>
        </authorList>
    </citation>
    <scope>NUCLEOTIDE SEQUENCE</scope>
    <source>
        <strain evidence="5">Brora</strain>
    </source>
</reference>
<keyword evidence="5" id="KW-1185">Reference proteome</keyword>
<proteinExistence type="predicted"/>
<evidence type="ECO:0000256" key="1">
    <source>
        <dbReference type="SAM" id="Coils"/>
    </source>
</evidence>
<feature type="region of interest" description="Disordered" evidence="2">
    <location>
        <begin position="713"/>
        <end position="766"/>
    </location>
</feature>
<accession>T1INZ2</accession>
<dbReference type="EMBL" id="JH431231">
    <property type="status" value="NOT_ANNOTATED_CDS"/>
    <property type="molecule type" value="Genomic_DNA"/>
</dbReference>
<dbReference type="EnsemblMetazoa" id="SMAR002732-RA">
    <property type="protein sequence ID" value="SMAR002732-PA"/>
    <property type="gene ID" value="SMAR002732"/>
</dbReference>
<dbReference type="GO" id="GO:0008017">
    <property type="term" value="F:microtubule binding"/>
    <property type="evidence" value="ECO:0007669"/>
    <property type="project" value="TreeGrafter"/>
</dbReference>
<feature type="region of interest" description="Disordered" evidence="2">
    <location>
        <begin position="821"/>
        <end position="843"/>
    </location>
</feature>
<dbReference type="STRING" id="126957.T1INZ2"/>
<evidence type="ECO:0000259" key="3">
    <source>
        <dbReference type="Pfam" id="PF14661"/>
    </source>
</evidence>
<dbReference type="GO" id="GO:1990498">
    <property type="term" value="C:mitotic spindle microtubule"/>
    <property type="evidence" value="ECO:0007669"/>
    <property type="project" value="TreeGrafter"/>
</dbReference>
<feature type="compositionally biased region" description="Polar residues" evidence="2">
    <location>
        <begin position="826"/>
        <end position="841"/>
    </location>
</feature>
<evidence type="ECO:0000313" key="5">
    <source>
        <dbReference type="Proteomes" id="UP000014500"/>
    </source>
</evidence>
<dbReference type="GO" id="GO:0070652">
    <property type="term" value="C:HAUS complex"/>
    <property type="evidence" value="ECO:0007669"/>
    <property type="project" value="InterPro"/>
</dbReference>
<dbReference type="PANTHER" id="PTHR16151">
    <property type="entry name" value="HAUS AUGMIN-LIKE COMPLEX SUBUNIT 6"/>
    <property type="match status" value="1"/>
</dbReference>
<dbReference type="HOGENOM" id="CLU_265127_0_0_1"/>
<sequence length="1258" mass="142364">MNQKNQINLDENIIHEEIKTICFTNLILLGFNPRLEDNIHYIDFHRCMFDNVNKVGCEAVLHFLLKKHNPDAAKKEFRNCFPVLDSHKDELFRKACCRWILNIAKENPEFNFPTALSFIVMKKGGRRFYEVLFSLSRFVLFGVVKKLSGRPTTMLYPTNEKCVFEGSKNLYGVLLDLHMNNFVSSQLDVLIYKEEPIQNMLAKAHNLLKEINDLTMNLEHLLSALAIPKQTQDKIIQRKNIQWINKLLEENREIDQQMTKNFNSIELMLDWKESLWNSWEKVLINREATSIINTKNFPAFVVHKYFGDAHLQEPVAMNLSNICSSWLESMTEIFEQFKSVKMPKIELFPDLVNLHIGQTNEINQLKNSLEEEVLSWIHENRLHENKKVSKSEKTHRLSTPLMPKNQYYYFDANSGETNYSSNTKQTAGSDITLTTSDRRPAFSDRSPTISPTSNDIKLLTSGDISTISGVSVDEEVMSCFQEQSLQLDENSELDKVWEAENIHRLSTLSLSKNQYCYFDKKYAVSNYSNDTKLTSSGISLTSDDISLTSADISLTSADMKLLFADNKLNSHNTQSTADDFKLTSPTNKLPSFEIKTQSDVESSSSSSNLSLEEKIMFSKCKQDALGKSNAKANLVKLLVNQYDKIQQLRISLEDLAVSKVHEDLAVTKVHEDLAVRKVHEDLAVSKVHEDLAVRKVHEDLAVRKVHEDLAVSKVHEDSSNKQVKVKKFQSTQQSPVIPPLNSSHRQKSSKSIPSGNGVQPVSDDGGSISSNLDINFAPKFAKDAPISKNSKLKLAKSSANQISNVNKLRMLLGNKILSDEEKDCSKNSQGKVRQPNSTPTKKANLYFQESIPSDSAKEMSDDTHQSNSILQRLWRNSLDSDPIGMNAAQSIVTDDSISPSFEKKPERVLKSSKTIPESNTDQIDCSSGNSKCPKRKLQFFMCEREQRNETNNSKISVRNEVPYNGQKEYSICENNEQEIKNLESKTPRNQDMNLQENNPSDGAISKISVGPPNFLQLISGKTLAKSSGVDIQSVKGSNSDNLSRKNEFMAPKSASDFFKLYNAKAEMINTLRQLPEMSLEEAALSDVEEPKLYQSNVQQVTDQQPEITINQSLANSFLRNPDEHFEEENVNLSKWFGIKDSNDKSVLCQKESDTESDQCVLAPDSDQCVSPTFSVLEEYELKNLDIESDTSDSNNKFLQLDLRECDKPVNESLFSKFDELLGDVINLEPPSSDVLEKESRTSPDLLLSSKQPADCTFL</sequence>
<feature type="region of interest" description="Disordered" evidence="2">
    <location>
        <begin position="985"/>
        <end position="1006"/>
    </location>
</feature>
<dbReference type="Proteomes" id="UP000014500">
    <property type="component" value="Unassembled WGS sequence"/>
</dbReference>
<feature type="domain" description="HAUS augmin-like complex subunit 6 N-terminal" evidence="3">
    <location>
        <begin position="23"/>
        <end position="245"/>
    </location>
</feature>
<feature type="coiled-coil region" evidence="1">
    <location>
        <begin position="197"/>
        <end position="224"/>
    </location>
</feature>
<organism evidence="4 5">
    <name type="scientific">Strigamia maritima</name>
    <name type="common">European centipede</name>
    <name type="synonym">Geophilus maritimus</name>
    <dbReference type="NCBI Taxonomy" id="126957"/>
    <lineage>
        <taxon>Eukaryota</taxon>
        <taxon>Metazoa</taxon>
        <taxon>Ecdysozoa</taxon>
        <taxon>Arthropoda</taxon>
        <taxon>Myriapoda</taxon>
        <taxon>Chilopoda</taxon>
        <taxon>Pleurostigmophora</taxon>
        <taxon>Geophilomorpha</taxon>
        <taxon>Linotaeniidae</taxon>
        <taxon>Strigamia</taxon>
    </lineage>
</organism>
<feature type="compositionally biased region" description="Polar residues" evidence="2">
    <location>
        <begin position="728"/>
        <end position="759"/>
    </location>
</feature>
<dbReference type="AlphaFoldDB" id="T1INZ2"/>
<dbReference type="GO" id="GO:0051225">
    <property type="term" value="P:spindle assembly"/>
    <property type="evidence" value="ECO:0007669"/>
    <property type="project" value="InterPro"/>
</dbReference>
<reference evidence="4" key="2">
    <citation type="submission" date="2015-02" db="UniProtKB">
        <authorList>
            <consortium name="EnsemblMetazoa"/>
        </authorList>
    </citation>
    <scope>IDENTIFICATION</scope>
</reference>
<name>T1INZ2_STRMM</name>
<dbReference type="InterPro" id="IPR028163">
    <property type="entry name" value="HAUS_6_N"/>
</dbReference>
<feature type="compositionally biased region" description="Polar residues" evidence="2">
    <location>
        <begin position="989"/>
        <end position="1000"/>
    </location>
</feature>
<evidence type="ECO:0000313" key="4">
    <source>
        <dbReference type="EnsemblMetazoa" id="SMAR002732-PA"/>
    </source>
</evidence>